<feature type="region of interest" description="Disordered" evidence="1">
    <location>
        <begin position="591"/>
        <end position="610"/>
    </location>
</feature>
<dbReference type="EMBL" id="JARKIB010000161">
    <property type="protein sequence ID" value="KAJ7730154.1"/>
    <property type="molecule type" value="Genomic_DNA"/>
</dbReference>
<evidence type="ECO:0000313" key="3">
    <source>
        <dbReference type="Proteomes" id="UP001215598"/>
    </source>
</evidence>
<comment type="caution">
    <text evidence="2">The sequence shown here is derived from an EMBL/GenBank/DDBJ whole genome shotgun (WGS) entry which is preliminary data.</text>
</comment>
<evidence type="ECO:0000313" key="2">
    <source>
        <dbReference type="EMBL" id="KAJ7730154.1"/>
    </source>
</evidence>
<dbReference type="Proteomes" id="UP001215598">
    <property type="component" value="Unassembled WGS sequence"/>
</dbReference>
<protein>
    <recommendedName>
        <fullName evidence="4">F-box domain-containing protein</fullName>
    </recommendedName>
</protein>
<dbReference type="AlphaFoldDB" id="A0AAD7HYB8"/>
<evidence type="ECO:0000256" key="1">
    <source>
        <dbReference type="SAM" id="MobiDB-lite"/>
    </source>
</evidence>
<organism evidence="2 3">
    <name type="scientific">Mycena metata</name>
    <dbReference type="NCBI Taxonomy" id="1033252"/>
    <lineage>
        <taxon>Eukaryota</taxon>
        <taxon>Fungi</taxon>
        <taxon>Dikarya</taxon>
        <taxon>Basidiomycota</taxon>
        <taxon>Agaricomycotina</taxon>
        <taxon>Agaricomycetes</taxon>
        <taxon>Agaricomycetidae</taxon>
        <taxon>Agaricales</taxon>
        <taxon>Marasmiineae</taxon>
        <taxon>Mycenaceae</taxon>
        <taxon>Mycena</taxon>
    </lineage>
</organism>
<reference evidence="2" key="1">
    <citation type="submission" date="2023-03" db="EMBL/GenBank/DDBJ databases">
        <title>Massive genome expansion in bonnet fungi (Mycena s.s.) driven by repeated elements and novel gene families across ecological guilds.</title>
        <authorList>
            <consortium name="Lawrence Berkeley National Laboratory"/>
            <person name="Harder C.B."/>
            <person name="Miyauchi S."/>
            <person name="Viragh M."/>
            <person name="Kuo A."/>
            <person name="Thoen E."/>
            <person name="Andreopoulos B."/>
            <person name="Lu D."/>
            <person name="Skrede I."/>
            <person name="Drula E."/>
            <person name="Henrissat B."/>
            <person name="Morin E."/>
            <person name="Kohler A."/>
            <person name="Barry K."/>
            <person name="LaButti K."/>
            <person name="Morin E."/>
            <person name="Salamov A."/>
            <person name="Lipzen A."/>
            <person name="Mereny Z."/>
            <person name="Hegedus B."/>
            <person name="Baldrian P."/>
            <person name="Stursova M."/>
            <person name="Weitz H."/>
            <person name="Taylor A."/>
            <person name="Grigoriev I.V."/>
            <person name="Nagy L.G."/>
            <person name="Martin F."/>
            <person name="Kauserud H."/>
        </authorList>
    </citation>
    <scope>NUCLEOTIDE SEQUENCE</scope>
    <source>
        <strain evidence="2">CBHHK182m</strain>
    </source>
</reference>
<keyword evidence="3" id="KW-1185">Reference proteome</keyword>
<proteinExistence type="predicted"/>
<evidence type="ECO:0008006" key="4">
    <source>
        <dbReference type="Google" id="ProtNLM"/>
    </source>
</evidence>
<accession>A0AAD7HYB8</accession>
<sequence>MFALPSLKRKRSGSHTVLEPPLKRPAFSEFLFPEPINQRQIRKRFGVSPGRQKLDKIRDRNDVARRDQWLEEFVPWNAVCFCKARNFQFCNCRGMARGTPAFDRLPAEILCHIFDMVLPSENLLDPSLHCGPNSAWCNAMATKRALVLVSRQWYNNGIAFLYRTILIRRPFDLLALRDSLTNSTLLGGLVRSITLASYFPPTWENKVYQPMERILEMCPNVKSVNNLPPFALPVRCSFPPLPPTITSIAISPHDPVEDVLDMLKKHCSRLEELSITVVHNDAFNEETLVFPHLRSLRVILRETIEDSQLALGTFTLKWDMPQLRRLAFQQVDPLYSYLPANYHPILARHGRQLEFLAFPSAPQDEVDVQHWDFGPLLTFCPMLTHVVMPNVYFISDAFTHASVRWLDHWSVDIHDASRNADRTFPHFPSLEGYRLIDCALRTLDDFPRAIDPRVRGSWRISYPGLAMEQVAAPDGLTSRLQSRDLLAADDWESSYFGAMETNAVRREQEYFDFGEGPVEHHPLWADAEDGQMPGADYVLTYWNVAEDDRPDKQWWRSSSEVRRASCWLEDETDDEESDLETEDLADLDDEFYQRKEPSPSVRANHTPTPVSPVRSSFPWFSAALHSSLFPLVL</sequence>
<gene>
    <name evidence="2" type="ORF">B0H16DRAFT_1585590</name>
</gene>
<name>A0AAD7HYB8_9AGAR</name>